<sequence length="66" mass="7828">MTSQKKIKETIIEGQAWKCFHGKPVSAPHPNYAQLLHVTTYYSGFTDDIFWLFHKIIYLPRTNIRF</sequence>
<organism evidence="1 2">
    <name type="scientific">Drosophila gunungcola</name>
    <name type="common">fruit fly</name>
    <dbReference type="NCBI Taxonomy" id="103775"/>
    <lineage>
        <taxon>Eukaryota</taxon>
        <taxon>Metazoa</taxon>
        <taxon>Ecdysozoa</taxon>
        <taxon>Arthropoda</taxon>
        <taxon>Hexapoda</taxon>
        <taxon>Insecta</taxon>
        <taxon>Pterygota</taxon>
        <taxon>Neoptera</taxon>
        <taxon>Endopterygota</taxon>
        <taxon>Diptera</taxon>
        <taxon>Brachycera</taxon>
        <taxon>Muscomorpha</taxon>
        <taxon>Ephydroidea</taxon>
        <taxon>Drosophilidae</taxon>
        <taxon>Drosophila</taxon>
        <taxon>Sophophora</taxon>
    </lineage>
</organism>
<comment type="caution">
    <text evidence="1">The sequence shown here is derived from an EMBL/GenBank/DDBJ whole genome shotgun (WGS) entry which is preliminary data.</text>
</comment>
<protein>
    <submittedName>
        <fullName evidence="1">Uncharacterized protein</fullName>
    </submittedName>
</protein>
<evidence type="ECO:0000313" key="2">
    <source>
        <dbReference type="Proteomes" id="UP001059596"/>
    </source>
</evidence>
<dbReference type="Proteomes" id="UP001059596">
    <property type="component" value="Chromosome 3R"/>
</dbReference>
<dbReference type="EMBL" id="JAMKOV010000001">
    <property type="protein sequence ID" value="KAI8045279.1"/>
    <property type="molecule type" value="Genomic_DNA"/>
</dbReference>
<name>A0A9P9YY62_9MUSC</name>
<accession>A0A9P9YY62</accession>
<evidence type="ECO:0000313" key="1">
    <source>
        <dbReference type="EMBL" id="KAI8045279.1"/>
    </source>
</evidence>
<feature type="non-terminal residue" evidence="1">
    <location>
        <position position="66"/>
    </location>
</feature>
<reference evidence="1" key="1">
    <citation type="journal article" date="2023" name="Genome Biol. Evol.">
        <title>Long-read-based Genome Assembly of Drosophila gunungcola Reveals Fewer Chemosensory Genes in Flower-breeding Species.</title>
        <authorList>
            <person name="Negi A."/>
            <person name="Liao B.Y."/>
            <person name="Yeh S.D."/>
        </authorList>
    </citation>
    <scope>NUCLEOTIDE SEQUENCE</scope>
    <source>
        <tissue evidence="1">Thorax</tissue>
    </source>
</reference>
<proteinExistence type="predicted"/>
<gene>
    <name evidence="1" type="ORF">M5D96_001459</name>
</gene>
<dbReference type="AlphaFoldDB" id="A0A9P9YY62"/>
<keyword evidence="2" id="KW-1185">Reference proteome</keyword>